<keyword evidence="3" id="KW-0808">Transferase</keyword>
<dbReference type="SUPFAM" id="SSF53649">
    <property type="entry name" value="Alkaline phosphatase-like"/>
    <property type="match status" value="1"/>
</dbReference>
<sequence>MSKFAAVAATVSSVIPAVQAQGGALPNVVVIYADDLGYGDVSCYNAESKVKTPNIDRIAAEGMMFTDGHSPDTICSPSRYGILSGRASWRTHRKKGNPAPGEQPWIEKTRLTLASMLKEKGYDTAAIGKWGVGSDWESAAKPGRKGLDLSEKSIDYTKPIHSGRCIGFTYDWVHLWFGHSYYSTKKYPWDHGGYRDGGRWFFENGMTEGGKVDFESFDMRKAQMEVIERSVRYIDAKGGRVDYPQFNQRKGKPFFLYYAAHIPHGPIVPAKQFQGSTQCGDYGDFVNQFDWAVGQITDALKRNGMLENTILVITSDNGPEHWSYSFIDKFKHNSMGELRGAKRNLWEGGHRVPFIVSWPQKMQKRGISQRLVSQLDLVATIADVVDYKIGPGNAEDSFSFASEFGQDVKESTPKRDLIIHHDSNNRYALRKGDWVFIDHKSGGPEPEWLRKRKGREKHNFPGELFNLKEDPYESNNLYGKHPEKVKEMKRLLDQLKKSDKTVTR</sequence>
<dbReference type="GO" id="GO:0016740">
    <property type="term" value="F:transferase activity"/>
    <property type="evidence" value="ECO:0007669"/>
    <property type="project" value="UniProtKB-KW"/>
</dbReference>
<keyword evidence="4" id="KW-1185">Reference proteome</keyword>
<evidence type="ECO:0000313" key="4">
    <source>
        <dbReference type="Proteomes" id="UP000557872"/>
    </source>
</evidence>
<dbReference type="RefSeq" id="WP_178934133.1">
    <property type="nucleotide sequence ID" value="NZ_JACBAZ010000009.1"/>
</dbReference>
<dbReference type="InterPro" id="IPR052701">
    <property type="entry name" value="GAG_Ulvan_Degrading_Sulfatases"/>
</dbReference>
<dbReference type="CDD" id="cd16143">
    <property type="entry name" value="ARS_like"/>
    <property type="match status" value="1"/>
</dbReference>
<keyword evidence="3" id="KW-0378">Hydrolase</keyword>
<evidence type="ECO:0000259" key="2">
    <source>
        <dbReference type="Pfam" id="PF00884"/>
    </source>
</evidence>
<dbReference type="InterPro" id="IPR000917">
    <property type="entry name" value="Sulfatase_N"/>
</dbReference>
<dbReference type="Proteomes" id="UP000557872">
    <property type="component" value="Unassembled WGS sequence"/>
</dbReference>
<feature type="chain" id="PRO_5032651326" evidence="1">
    <location>
        <begin position="21"/>
        <end position="504"/>
    </location>
</feature>
<name>A0A851GR75_9BACT</name>
<keyword evidence="1" id="KW-0732">Signal</keyword>
<protein>
    <submittedName>
        <fullName evidence="3">Sulfatase-like hydrolase/transferase</fullName>
    </submittedName>
</protein>
<dbReference type="Pfam" id="PF00884">
    <property type="entry name" value="Sulfatase"/>
    <property type="match status" value="1"/>
</dbReference>
<dbReference type="InterPro" id="IPR017850">
    <property type="entry name" value="Alkaline_phosphatase_core_sf"/>
</dbReference>
<dbReference type="Gene3D" id="3.40.720.10">
    <property type="entry name" value="Alkaline Phosphatase, subunit A"/>
    <property type="match status" value="1"/>
</dbReference>
<feature type="signal peptide" evidence="1">
    <location>
        <begin position="1"/>
        <end position="20"/>
    </location>
</feature>
<accession>A0A851GR75</accession>
<evidence type="ECO:0000256" key="1">
    <source>
        <dbReference type="SAM" id="SignalP"/>
    </source>
</evidence>
<evidence type="ECO:0000313" key="3">
    <source>
        <dbReference type="EMBL" id="NWK57300.1"/>
    </source>
</evidence>
<dbReference type="PANTHER" id="PTHR43751">
    <property type="entry name" value="SULFATASE"/>
    <property type="match status" value="1"/>
</dbReference>
<gene>
    <name evidence="3" type="ORF">HW115_16885</name>
</gene>
<dbReference type="Gene3D" id="3.30.1120.10">
    <property type="match status" value="1"/>
</dbReference>
<reference evidence="3 4" key="1">
    <citation type="submission" date="2020-07" db="EMBL/GenBank/DDBJ databases">
        <title>Roseicoccus Jingziensis gen. nov., sp. nov., isolated from coastal seawater.</title>
        <authorList>
            <person name="Feng X."/>
        </authorList>
    </citation>
    <scope>NUCLEOTIDE SEQUENCE [LARGE SCALE GENOMIC DNA]</scope>
    <source>
        <strain evidence="3 4">N1E253</strain>
    </source>
</reference>
<organism evidence="3 4">
    <name type="scientific">Oceaniferula marina</name>
    <dbReference type="NCBI Taxonomy" id="2748318"/>
    <lineage>
        <taxon>Bacteria</taxon>
        <taxon>Pseudomonadati</taxon>
        <taxon>Verrucomicrobiota</taxon>
        <taxon>Verrucomicrobiia</taxon>
        <taxon>Verrucomicrobiales</taxon>
        <taxon>Verrucomicrobiaceae</taxon>
        <taxon>Oceaniferula</taxon>
    </lineage>
</organism>
<dbReference type="PANTHER" id="PTHR43751:SF6">
    <property type="entry name" value="N-ACETYLGALACTOSAMINE-6-O-SULFATASE"/>
    <property type="match status" value="1"/>
</dbReference>
<dbReference type="GO" id="GO:0016787">
    <property type="term" value="F:hydrolase activity"/>
    <property type="evidence" value="ECO:0007669"/>
    <property type="project" value="UniProtKB-KW"/>
</dbReference>
<dbReference type="EMBL" id="JACBAZ010000009">
    <property type="protein sequence ID" value="NWK57300.1"/>
    <property type="molecule type" value="Genomic_DNA"/>
</dbReference>
<feature type="domain" description="Sulfatase N-terminal" evidence="2">
    <location>
        <begin position="26"/>
        <end position="386"/>
    </location>
</feature>
<dbReference type="AlphaFoldDB" id="A0A851GR75"/>
<proteinExistence type="predicted"/>
<comment type="caution">
    <text evidence="3">The sequence shown here is derived from an EMBL/GenBank/DDBJ whole genome shotgun (WGS) entry which is preliminary data.</text>
</comment>